<dbReference type="InterPro" id="IPR029472">
    <property type="entry name" value="Copia-like_N"/>
</dbReference>
<comment type="caution">
    <text evidence="3">The sequence shown here is derived from an EMBL/GenBank/DDBJ whole genome shotgun (WGS) entry which is preliminary data.</text>
</comment>
<sequence>MLGISKEENFGDSSQQVSMPLFQVSPHGTDNNPSLHIATHKLHGLNFLRWSQSIKLFLRGKGKLGYPTGATKAPKEDDPGFQTWDSESSLIMA</sequence>
<dbReference type="EMBL" id="QGNW01001128">
    <property type="protein sequence ID" value="RVW54385.1"/>
    <property type="molecule type" value="Genomic_DNA"/>
</dbReference>
<reference evidence="3 4" key="1">
    <citation type="journal article" date="2018" name="PLoS Genet.">
        <title>Population sequencing reveals clonal diversity and ancestral inbreeding in the grapevine cultivar Chardonnay.</title>
        <authorList>
            <person name="Roach M.J."/>
            <person name="Johnson D.L."/>
            <person name="Bohlmann J."/>
            <person name="van Vuuren H.J."/>
            <person name="Jones S.J."/>
            <person name="Pretorius I.S."/>
            <person name="Schmidt S.A."/>
            <person name="Borneman A.R."/>
        </authorList>
    </citation>
    <scope>NUCLEOTIDE SEQUENCE [LARGE SCALE GENOMIC DNA]</scope>
    <source>
        <strain evidence="4">cv. Chardonnay</strain>
        <tissue evidence="3">Leaf</tissue>
    </source>
</reference>
<feature type="compositionally biased region" description="Polar residues" evidence="1">
    <location>
        <begin position="83"/>
        <end position="93"/>
    </location>
</feature>
<evidence type="ECO:0000313" key="3">
    <source>
        <dbReference type="EMBL" id="RVW54385.1"/>
    </source>
</evidence>
<gene>
    <name evidence="3" type="ORF">CK203_068476</name>
</gene>
<dbReference type="Proteomes" id="UP000288805">
    <property type="component" value="Unassembled WGS sequence"/>
</dbReference>
<proteinExistence type="predicted"/>
<feature type="domain" description="Retrotransposon Copia-like N-terminal" evidence="2">
    <location>
        <begin position="31"/>
        <end position="75"/>
    </location>
</feature>
<name>A0A438F335_VITVI</name>
<dbReference type="Pfam" id="PF14244">
    <property type="entry name" value="Retrotran_gag_3"/>
    <property type="match status" value="1"/>
</dbReference>
<feature type="region of interest" description="Disordered" evidence="1">
    <location>
        <begin position="67"/>
        <end position="93"/>
    </location>
</feature>
<evidence type="ECO:0000256" key="1">
    <source>
        <dbReference type="SAM" id="MobiDB-lite"/>
    </source>
</evidence>
<evidence type="ECO:0000313" key="4">
    <source>
        <dbReference type="Proteomes" id="UP000288805"/>
    </source>
</evidence>
<evidence type="ECO:0000259" key="2">
    <source>
        <dbReference type="Pfam" id="PF14244"/>
    </source>
</evidence>
<accession>A0A438F335</accession>
<organism evidence="3 4">
    <name type="scientific">Vitis vinifera</name>
    <name type="common">Grape</name>
    <dbReference type="NCBI Taxonomy" id="29760"/>
    <lineage>
        <taxon>Eukaryota</taxon>
        <taxon>Viridiplantae</taxon>
        <taxon>Streptophyta</taxon>
        <taxon>Embryophyta</taxon>
        <taxon>Tracheophyta</taxon>
        <taxon>Spermatophyta</taxon>
        <taxon>Magnoliopsida</taxon>
        <taxon>eudicotyledons</taxon>
        <taxon>Gunneridae</taxon>
        <taxon>Pentapetalae</taxon>
        <taxon>rosids</taxon>
        <taxon>Vitales</taxon>
        <taxon>Vitaceae</taxon>
        <taxon>Viteae</taxon>
        <taxon>Vitis</taxon>
    </lineage>
</organism>
<dbReference type="AlphaFoldDB" id="A0A438F335"/>
<protein>
    <recommendedName>
        <fullName evidence="2">Retrotransposon Copia-like N-terminal domain-containing protein</fullName>
    </recommendedName>
</protein>